<evidence type="ECO:0000259" key="8">
    <source>
        <dbReference type="Pfam" id="PF08100"/>
    </source>
</evidence>
<dbReference type="InterPro" id="IPR036388">
    <property type="entry name" value="WH-like_DNA-bd_sf"/>
</dbReference>
<dbReference type="GO" id="GO:0046983">
    <property type="term" value="F:protein dimerization activity"/>
    <property type="evidence" value="ECO:0007669"/>
    <property type="project" value="InterPro"/>
</dbReference>
<evidence type="ECO:0000256" key="4">
    <source>
        <dbReference type="ARBA" id="ARBA00022603"/>
    </source>
</evidence>
<sequence length="263" mass="29218">MDSTNLTRTQTKELLEAQAHIWSHNYSFQNSTALRCAVQLGIPDAIQKHGKPITLTELSNALAIHPTKFSSLYRLMRLLVQSNFFEKKLENGESVFDLTINSKLLVKNHPFSLAPFVLNTMIDPSLHFSSWLRNNAESPFHIAHGKSIWEHACWSSKFNEYFNEAMASDARIVSTVLVNSEEAKGIFQGIESIVDVGGGNGTTARAIVEAYPGMKCTVLDLPHVVEGLQASKHNIVYEGGDMFKAIPRAQVVLLKVSLYSMAL</sequence>
<dbReference type="FunFam" id="1.10.10.10:FF:000213">
    <property type="entry name" value="Coniferyl alcohol 9-O-methyltransferase"/>
    <property type="match status" value="1"/>
</dbReference>
<dbReference type="Gene3D" id="1.10.10.10">
    <property type="entry name" value="Winged helix-like DNA-binding domain superfamily/Winged helix DNA-binding domain"/>
    <property type="match status" value="1"/>
</dbReference>
<feature type="domain" description="O-methyltransferase C-terminal" evidence="7">
    <location>
        <begin position="130"/>
        <end position="259"/>
    </location>
</feature>
<reference evidence="9" key="1">
    <citation type="journal article" date="2013" name="J. Plant Res.">
        <title>Effect of fungi and light on seed germination of three Opuntia species from semiarid lands of central Mexico.</title>
        <authorList>
            <person name="Delgado-Sanchez P."/>
            <person name="Jimenez-Bremont J.F."/>
            <person name="Guerrero-Gonzalez Mde L."/>
            <person name="Flores J."/>
        </authorList>
    </citation>
    <scope>NUCLEOTIDE SEQUENCE</scope>
    <source>
        <tissue evidence="9">Cladode</tissue>
    </source>
</reference>
<name>A0A7C8YTB3_OPUST</name>
<dbReference type="InterPro" id="IPR016461">
    <property type="entry name" value="COMT-like"/>
</dbReference>
<keyword evidence="6" id="KW-0949">S-adenosyl-L-methionine</keyword>
<dbReference type="InterPro" id="IPR012967">
    <property type="entry name" value="COMT_dimerisation"/>
</dbReference>
<dbReference type="AlphaFoldDB" id="A0A7C8YTB3"/>
<evidence type="ECO:0000256" key="1">
    <source>
        <dbReference type="ARBA" id="ARBA00004913"/>
    </source>
</evidence>
<comment type="subunit">
    <text evidence="3">Homodimer.</text>
</comment>
<evidence type="ECO:0000256" key="6">
    <source>
        <dbReference type="ARBA" id="ARBA00022691"/>
    </source>
</evidence>
<evidence type="ECO:0000256" key="2">
    <source>
        <dbReference type="ARBA" id="ARBA00005211"/>
    </source>
</evidence>
<dbReference type="PROSITE" id="PS51683">
    <property type="entry name" value="SAM_OMT_II"/>
    <property type="match status" value="1"/>
</dbReference>
<proteinExistence type="predicted"/>
<organism evidence="9">
    <name type="scientific">Opuntia streptacantha</name>
    <name type="common">Prickly pear cactus</name>
    <name type="synonym">Opuntia cardona</name>
    <dbReference type="NCBI Taxonomy" id="393608"/>
    <lineage>
        <taxon>Eukaryota</taxon>
        <taxon>Viridiplantae</taxon>
        <taxon>Streptophyta</taxon>
        <taxon>Embryophyta</taxon>
        <taxon>Tracheophyta</taxon>
        <taxon>Spermatophyta</taxon>
        <taxon>Magnoliopsida</taxon>
        <taxon>eudicotyledons</taxon>
        <taxon>Gunneridae</taxon>
        <taxon>Pentapetalae</taxon>
        <taxon>Caryophyllales</taxon>
        <taxon>Cactineae</taxon>
        <taxon>Cactaceae</taxon>
        <taxon>Opuntioideae</taxon>
        <taxon>Opuntia</taxon>
    </lineage>
</organism>
<dbReference type="GO" id="GO:0008757">
    <property type="term" value="F:S-adenosylmethionine-dependent methyltransferase activity"/>
    <property type="evidence" value="ECO:0007669"/>
    <property type="project" value="UniProtKB-ARBA"/>
</dbReference>
<dbReference type="SUPFAM" id="SSF46785">
    <property type="entry name" value="Winged helix' DNA-binding domain"/>
    <property type="match status" value="1"/>
</dbReference>
<evidence type="ECO:0000256" key="3">
    <source>
        <dbReference type="ARBA" id="ARBA00011738"/>
    </source>
</evidence>
<dbReference type="InterPro" id="IPR036390">
    <property type="entry name" value="WH_DNA-bd_sf"/>
</dbReference>
<dbReference type="InterPro" id="IPR001077">
    <property type="entry name" value="COMT_C"/>
</dbReference>
<evidence type="ECO:0000256" key="5">
    <source>
        <dbReference type="ARBA" id="ARBA00022679"/>
    </source>
</evidence>
<dbReference type="Gene3D" id="3.40.50.150">
    <property type="entry name" value="Vaccinia Virus protein VP39"/>
    <property type="match status" value="1"/>
</dbReference>
<dbReference type="InterPro" id="IPR029063">
    <property type="entry name" value="SAM-dependent_MTases_sf"/>
</dbReference>
<dbReference type="GO" id="GO:0032259">
    <property type="term" value="P:methylation"/>
    <property type="evidence" value="ECO:0007669"/>
    <property type="project" value="UniProtKB-KW"/>
</dbReference>
<reference evidence="9" key="2">
    <citation type="submission" date="2020-07" db="EMBL/GenBank/DDBJ databases">
        <authorList>
            <person name="Vera ALvarez R."/>
            <person name="Arias-Moreno D.M."/>
            <person name="Jimenez-Jacinto V."/>
            <person name="Jimenez-Bremont J.F."/>
            <person name="Swaminathan K."/>
            <person name="Moose S.P."/>
            <person name="Guerrero-Gonzalez M.L."/>
            <person name="Marino-Ramirez L."/>
            <person name="Landsman D."/>
            <person name="Rodriguez-Kessler M."/>
            <person name="Delgado-Sanchez P."/>
        </authorList>
    </citation>
    <scope>NUCLEOTIDE SEQUENCE</scope>
    <source>
        <tissue evidence="9">Cladode</tissue>
    </source>
</reference>
<keyword evidence="5" id="KW-0808">Transferase</keyword>
<comment type="pathway">
    <text evidence="1">Alkaloid biosynthesis.</text>
</comment>
<dbReference type="GO" id="GO:0008171">
    <property type="term" value="F:O-methyltransferase activity"/>
    <property type="evidence" value="ECO:0007669"/>
    <property type="project" value="InterPro"/>
</dbReference>
<dbReference type="Pfam" id="PF08100">
    <property type="entry name" value="Dimerisation"/>
    <property type="match status" value="1"/>
</dbReference>
<protein>
    <submittedName>
        <fullName evidence="9">Uncharacterized protein</fullName>
    </submittedName>
</protein>
<evidence type="ECO:0000313" key="9">
    <source>
        <dbReference type="EMBL" id="MBA4625615.1"/>
    </source>
</evidence>
<keyword evidence="4" id="KW-0489">Methyltransferase</keyword>
<dbReference type="SUPFAM" id="SSF53335">
    <property type="entry name" value="S-adenosyl-L-methionine-dependent methyltransferases"/>
    <property type="match status" value="1"/>
</dbReference>
<accession>A0A7C8YTB3</accession>
<comment type="pathway">
    <text evidence="2">Aromatic compound metabolism.</text>
</comment>
<evidence type="ECO:0000259" key="7">
    <source>
        <dbReference type="Pfam" id="PF00891"/>
    </source>
</evidence>
<dbReference type="EMBL" id="GISG01052838">
    <property type="protein sequence ID" value="MBA4625615.1"/>
    <property type="molecule type" value="Transcribed_RNA"/>
</dbReference>
<feature type="domain" description="O-methyltransferase dimerisation" evidence="8">
    <location>
        <begin position="22"/>
        <end position="107"/>
    </location>
</feature>
<dbReference type="Pfam" id="PF00891">
    <property type="entry name" value="Methyltransf_2"/>
    <property type="match status" value="1"/>
</dbReference>
<dbReference type="PANTHER" id="PTHR11746">
    <property type="entry name" value="O-METHYLTRANSFERASE"/>
    <property type="match status" value="1"/>
</dbReference>